<keyword evidence="3" id="KW-1185">Reference proteome</keyword>
<keyword evidence="1" id="KW-0472">Membrane</keyword>
<dbReference type="OrthoDB" id="7055466at2"/>
<feature type="transmembrane region" description="Helical" evidence="1">
    <location>
        <begin position="308"/>
        <end position="327"/>
    </location>
</feature>
<keyword evidence="1" id="KW-1133">Transmembrane helix</keyword>
<reference evidence="2 3" key="1">
    <citation type="submission" date="2007-06" db="EMBL/GenBank/DDBJ databases">
        <authorList>
            <person name="Shimkets L."/>
            <person name="Ferriera S."/>
            <person name="Johnson J."/>
            <person name="Kravitz S."/>
            <person name="Beeson K."/>
            <person name="Sutton G."/>
            <person name="Rogers Y.-H."/>
            <person name="Friedman R."/>
            <person name="Frazier M."/>
            <person name="Venter J.C."/>
        </authorList>
    </citation>
    <scope>NUCLEOTIDE SEQUENCE [LARGE SCALE GENOMIC DNA]</scope>
    <source>
        <strain evidence="2 3">SIR-1</strain>
    </source>
</reference>
<protein>
    <submittedName>
        <fullName evidence="2">Uncharacterized protein</fullName>
    </submittedName>
</protein>
<comment type="caution">
    <text evidence="2">The sequence shown here is derived from an EMBL/GenBank/DDBJ whole genome shotgun (WGS) entry which is preliminary data.</text>
</comment>
<organism evidence="2 3">
    <name type="scientific">Plesiocystis pacifica SIR-1</name>
    <dbReference type="NCBI Taxonomy" id="391625"/>
    <lineage>
        <taxon>Bacteria</taxon>
        <taxon>Pseudomonadati</taxon>
        <taxon>Myxococcota</taxon>
        <taxon>Polyangia</taxon>
        <taxon>Nannocystales</taxon>
        <taxon>Nannocystaceae</taxon>
        <taxon>Plesiocystis</taxon>
    </lineage>
</organism>
<dbReference type="STRING" id="391625.PPSIR1_33049"/>
<feature type="transmembrane region" description="Helical" evidence="1">
    <location>
        <begin position="91"/>
        <end position="110"/>
    </location>
</feature>
<dbReference type="AlphaFoldDB" id="A6GJ41"/>
<keyword evidence="1" id="KW-0812">Transmembrane</keyword>
<proteinExistence type="predicted"/>
<feature type="transmembrane region" description="Helical" evidence="1">
    <location>
        <begin position="238"/>
        <end position="258"/>
    </location>
</feature>
<name>A6GJ41_9BACT</name>
<accession>A6GJ41</accession>
<sequence length="333" mass="36330">MVFALGIDGDWSAGGRDGNGTEPGLGLATLLALGVSYVHRHYTFLLVYGDAEVFSRRARAYTITPALLFIGLALVLRLGGDLRIPLGARSIHPWMIVLGITGAWNMWHTLMQRYGIARAYAGRVGAGLETREHGRRDLALLWSGAALTAVVTLLFRAQTFGGIGNARKVLAAAAPILDGPVGWGALIVAASVFAQIAFGWIRHERAADLSWRERFPRLNFVASTAALLLVFVAHGPIVGYLCFGVAHALEYIVFFHVFGHAKYARQARDSRSFAGSVLARPAISGPAIALALTALFFVLADYRKTEAYMAYYTATSLLHFLYDGWIWKRPKPK</sequence>
<feature type="transmembrane region" description="Helical" evidence="1">
    <location>
        <begin position="25"/>
        <end position="48"/>
    </location>
</feature>
<evidence type="ECO:0000313" key="2">
    <source>
        <dbReference type="EMBL" id="EDM74116.1"/>
    </source>
</evidence>
<feature type="transmembrane region" description="Helical" evidence="1">
    <location>
        <begin position="60"/>
        <end position="79"/>
    </location>
</feature>
<feature type="transmembrane region" description="Helical" evidence="1">
    <location>
        <begin position="181"/>
        <end position="203"/>
    </location>
</feature>
<feature type="transmembrane region" description="Helical" evidence="1">
    <location>
        <begin position="278"/>
        <end position="302"/>
    </location>
</feature>
<dbReference type="RefSeq" id="WP_006976727.1">
    <property type="nucleotide sequence ID" value="NZ_ABCS01000148.1"/>
</dbReference>
<dbReference type="Proteomes" id="UP000005801">
    <property type="component" value="Unassembled WGS sequence"/>
</dbReference>
<evidence type="ECO:0000313" key="3">
    <source>
        <dbReference type="Proteomes" id="UP000005801"/>
    </source>
</evidence>
<gene>
    <name evidence="2" type="ORF">PPSIR1_33049</name>
</gene>
<evidence type="ECO:0000256" key="1">
    <source>
        <dbReference type="SAM" id="Phobius"/>
    </source>
</evidence>
<feature type="transmembrane region" description="Helical" evidence="1">
    <location>
        <begin position="215"/>
        <end position="232"/>
    </location>
</feature>
<feature type="transmembrane region" description="Helical" evidence="1">
    <location>
        <begin position="138"/>
        <end position="161"/>
    </location>
</feature>
<dbReference type="EMBL" id="ABCS01000148">
    <property type="protein sequence ID" value="EDM74116.1"/>
    <property type="molecule type" value="Genomic_DNA"/>
</dbReference>